<dbReference type="AlphaFoldDB" id="A0ABD5ZPE3"/>
<gene>
    <name evidence="1" type="ORF">ACFQJ4_07460</name>
</gene>
<proteinExistence type="predicted"/>
<dbReference type="Proteomes" id="UP001596398">
    <property type="component" value="Unassembled WGS sequence"/>
</dbReference>
<comment type="caution">
    <text evidence="1">The sequence shown here is derived from an EMBL/GenBank/DDBJ whole genome shotgun (WGS) entry which is preliminary data.</text>
</comment>
<dbReference type="GeneID" id="79266835"/>
<protein>
    <submittedName>
        <fullName evidence="1">Uncharacterized protein</fullName>
    </submittedName>
</protein>
<dbReference type="RefSeq" id="WP_276233287.1">
    <property type="nucleotide sequence ID" value="NZ_CP119802.1"/>
</dbReference>
<accession>A0ABD5ZPE3</accession>
<organism evidence="1 2">
    <name type="scientific">Halosegnis marinus</name>
    <dbReference type="NCBI Taxonomy" id="3034023"/>
    <lineage>
        <taxon>Archaea</taxon>
        <taxon>Methanobacteriati</taxon>
        <taxon>Methanobacteriota</taxon>
        <taxon>Stenosarchaea group</taxon>
        <taxon>Halobacteria</taxon>
        <taxon>Halobacteriales</taxon>
        <taxon>Natronomonadaceae</taxon>
        <taxon>Halosegnis</taxon>
    </lineage>
</organism>
<dbReference type="EMBL" id="JBHTAP010000001">
    <property type="protein sequence ID" value="MFC7235152.1"/>
    <property type="molecule type" value="Genomic_DNA"/>
</dbReference>
<evidence type="ECO:0000313" key="2">
    <source>
        <dbReference type="Proteomes" id="UP001596398"/>
    </source>
</evidence>
<evidence type="ECO:0000313" key="1">
    <source>
        <dbReference type="EMBL" id="MFC7235152.1"/>
    </source>
</evidence>
<name>A0ABD5ZPE3_9EURY</name>
<keyword evidence="2" id="KW-1185">Reference proteome</keyword>
<reference evidence="1 2" key="1">
    <citation type="journal article" date="2019" name="Int. J. Syst. Evol. Microbiol.">
        <title>The Global Catalogue of Microorganisms (GCM) 10K type strain sequencing project: providing services to taxonomists for standard genome sequencing and annotation.</title>
        <authorList>
            <consortium name="The Broad Institute Genomics Platform"/>
            <consortium name="The Broad Institute Genome Sequencing Center for Infectious Disease"/>
            <person name="Wu L."/>
            <person name="Ma J."/>
        </authorList>
    </citation>
    <scope>NUCLEOTIDE SEQUENCE [LARGE SCALE GENOMIC DNA]</scope>
    <source>
        <strain evidence="1 2">DT85</strain>
    </source>
</reference>
<sequence length="132" mass="14216">MDDPLTAEALADYCETQAGLLAGRIERLGEEAEVLLDDADADIAAAREGDATEDALADIEETQALVEAKRARMAAFRDLAARYADLAGGLPADPEAALDRVLALEREHDAPAYFEERETLLETAARGEQARD</sequence>